<dbReference type="Proteomes" id="UP000621500">
    <property type="component" value="Unassembled WGS sequence"/>
</dbReference>
<evidence type="ECO:0000313" key="2">
    <source>
        <dbReference type="Proteomes" id="UP000621500"/>
    </source>
</evidence>
<keyword evidence="2" id="KW-1185">Reference proteome</keyword>
<protein>
    <submittedName>
        <fullName evidence="1">Uncharacterized protein</fullName>
    </submittedName>
</protein>
<proteinExistence type="predicted"/>
<gene>
    <name evidence="1" type="ORF">Pma05_53810</name>
</gene>
<sequence>MPLARPPSKKIMAPAGLRLTAEGAVVMTTAVDEPITVRFEARGVLAVHHPADDGLCVGCLDFARLAMWPCPRAADAASFLARRARGVAKVHIGRRSGLEIPNGPRVQPSLTVDQLEQVLVGLWELR</sequence>
<evidence type="ECO:0000313" key="1">
    <source>
        <dbReference type="EMBL" id="GIG98808.1"/>
    </source>
</evidence>
<accession>A0ABQ4EVW7</accession>
<comment type="caution">
    <text evidence="1">The sequence shown here is derived from an EMBL/GenBank/DDBJ whole genome shotgun (WGS) entry which is preliminary data.</text>
</comment>
<name>A0ABQ4EVW7_9ACTN</name>
<reference evidence="1 2" key="1">
    <citation type="submission" date="2021-01" db="EMBL/GenBank/DDBJ databases">
        <title>Whole genome shotgun sequence of Plantactinospora mayteni NBRC 109088.</title>
        <authorList>
            <person name="Komaki H."/>
            <person name="Tamura T."/>
        </authorList>
    </citation>
    <scope>NUCLEOTIDE SEQUENCE [LARGE SCALE GENOMIC DNA]</scope>
    <source>
        <strain evidence="1 2">NBRC 109088</strain>
    </source>
</reference>
<dbReference type="RefSeq" id="WP_344921996.1">
    <property type="nucleotide sequence ID" value="NZ_BAAAZQ010000027.1"/>
</dbReference>
<organism evidence="1 2">
    <name type="scientific">Plantactinospora mayteni</name>
    <dbReference type="NCBI Taxonomy" id="566021"/>
    <lineage>
        <taxon>Bacteria</taxon>
        <taxon>Bacillati</taxon>
        <taxon>Actinomycetota</taxon>
        <taxon>Actinomycetes</taxon>
        <taxon>Micromonosporales</taxon>
        <taxon>Micromonosporaceae</taxon>
        <taxon>Plantactinospora</taxon>
    </lineage>
</organism>
<dbReference type="EMBL" id="BONX01000036">
    <property type="protein sequence ID" value="GIG98808.1"/>
    <property type="molecule type" value="Genomic_DNA"/>
</dbReference>